<dbReference type="GO" id="GO:0005507">
    <property type="term" value="F:copper ion binding"/>
    <property type="evidence" value="ECO:0007669"/>
    <property type="project" value="InterPro"/>
</dbReference>
<evidence type="ECO:0000259" key="11">
    <source>
        <dbReference type="Pfam" id="PF07731"/>
    </source>
</evidence>
<dbReference type="Pfam" id="PF00394">
    <property type="entry name" value="Cu-oxidase"/>
    <property type="match status" value="1"/>
</dbReference>
<gene>
    <name evidence="13" type="ORF">RDB_LOCUS193580</name>
</gene>
<organism evidence="13 14">
    <name type="scientific">Rhizoctonia solani</name>
    <dbReference type="NCBI Taxonomy" id="456999"/>
    <lineage>
        <taxon>Eukaryota</taxon>
        <taxon>Fungi</taxon>
        <taxon>Dikarya</taxon>
        <taxon>Basidiomycota</taxon>
        <taxon>Agaricomycotina</taxon>
        <taxon>Agaricomycetes</taxon>
        <taxon>Cantharellales</taxon>
        <taxon>Ceratobasidiaceae</taxon>
        <taxon>Rhizoctonia</taxon>
    </lineage>
</organism>
<dbReference type="InterPro" id="IPR008972">
    <property type="entry name" value="Cupredoxin"/>
</dbReference>
<dbReference type="CDD" id="cd13903">
    <property type="entry name" value="CuRO_3_Tv-LCC_like"/>
    <property type="match status" value="1"/>
</dbReference>
<comment type="similarity">
    <text evidence="2">Belongs to the multicopper oxidase family.</text>
</comment>
<evidence type="ECO:0000256" key="4">
    <source>
        <dbReference type="ARBA" id="ARBA00022729"/>
    </source>
</evidence>
<protein>
    <recommendedName>
        <fullName evidence="15">Laccase, multicopper oxidase, benzenediol:oxygen oxidorectuctase</fullName>
    </recommendedName>
</protein>
<evidence type="ECO:0000259" key="12">
    <source>
        <dbReference type="Pfam" id="PF07732"/>
    </source>
</evidence>
<dbReference type="Proteomes" id="UP000663841">
    <property type="component" value="Unassembled WGS sequence"/>
</dbReference>
<reference evidence="13" key="1">
    <citation type="submission" date="2021-01" db="EMBL/GenBank/DDBJ databases">
        <authorList>
            <person name="Kaushik A."/>
        </authorList>
    </citation>
    <scope>NUCLEOTIDE SEQUENCE</scope>
    <source>
        <strain evidence="13">AG3-T5</strain>
    </source>
</reference>
<dbReference type="PANTHER" id="PTHR11709">
    <property type="entry name" value="MULTI-COPPER OXIDASE"/>
    <property type="match status" value="1"/>
</dbReference>
<evidence type="ECO:0000259" key="10">
    <source>
        <dbReference type="Pfam" id="PF00394"/>
    </source>
</evidence>
<evidence type="ECO:0000256" key="5">
    <source>
        <dbReference type="ARBA" id="ARBA00023008"/>
    </source>
</evidence>
<name>A0A8H3GWG6_9AGAM</name>
<dbReference type="PANTHER" id="PTHR11709:SF511">
    <property type="entry name" value="LACCASE"/>
    <property type="match status" value="1"/>
</dbReference>
<dbReference type="Pfam" id="PF07731">
    <property type="entry name" value="Cu-oxidase_2"/>
    <property type="match status" value="1"/>
</dbReference>
<accession>A0A8H3GWG6</accession>
<evidence type="ECO:0000256" key="2">
    <source>
        <dbReference type="ARBA" id="ARBA00010609"/>
    </source>
</evidence>
<keyword evidence="7" id="KW-0325">Glycoprotein</keyword>
<evidence type="ECO:0000256" key="8">
    <source>
        <dbReference type="SAM" id="MobiDB-lite"/>
    </source>
</evidence>
<dbReference type="FunFam" id="2.60.40.420:FF:000045">
    <property type="entry name" value="Laccase 2"/>
    <property type="match status" value="1"/>
</dbReference>
<dbReference type="EMBL" id="CAJMWW010000636">
    <property type="protein sequence ID" value="CAE6476902.1"/>
    <property type="molecule type" value="Genomic_DNA"/>
</dbReference>
<dbReference type="Pfam" id="PF07732">
    <property type="entry name" value="Cu-oxidase_3"/>
    <property type="match status" value="1"/>
</dbReference>
<feature type="domain" description="Plastocyanin-like" evidence="11">
    <location>
        <begin position="463"/>
        <end position="587"/>
    </location>
</feature>
<evidence type="ECO:0000256" key="3">
    <source>
        <dbReference type="ARBA" id="ARBA00011738"/>
    </source>
</evidence>
<dbReference type="InterPro" id="IPR001117">
    <property type="entry name" value="Cu-oxidase_2nd"/>
</dbReference>
<dbReference type="InterPro" id="IPR045087">
    <property type="entry name" value="Cu-oxidase_fam"/>
</dbReference>
<evidence type="ECO:0000256" key="6">
    <source>
        <dbReference type="ARBA" id="ARBA00023157"/>
    </source>
</evidence>
<feature type="region of interest" description="Disordered" evidence="8">
    <location>
        <begin position="223"/>
        <end position="244"/>
    </location>
</feature>
<evidence type="ECO:0000313" key="14">
    <source>
        <dbReference type="Proteomes" id="UP000663841"/>
    </source>
</evidence>
<evidence type="ECO:0000256" key="1">
    <source>
        <dbReference type="ARBA" id="ARBA00002075"/>
    </source>
</evidence>
<evidence type="ECO:0000313" key="13">
    <source>
        <dbReference type="EMBL" id="CAE6476902.1"/>
    </source>
</evidence>
<feature type="signal peptide" evidence="9">
    <location>
        <begin position="1"/>
        <end position="19"/>
    </location>
</feature>
<proteinExistence type="inferred from homology"/>
<comment type="subunit">
    <text evidence="3">Homodimer.</text>
</comment>
<sequence length="617" mass="69096">MARAIFLASLSLFASVILARTASYSLKIGNGRIAPDGVERNATLANDTYPGPLLVAQKGDTLQVDVRNELTDPSMYRTTSIHWHGLLQHQNADDDGPAWITQCPIVPQASYTYTMPLGNQTGTYWYHGHLASQYVDGLRGPLVICKSFGSTQVMILKQMFIHRWFVTPFKTRRPPFLIIAIDPEDPHKQLYDVDDKTTVLMIGDWYHDFSRDILTSRNISREQPDSATINGKGRFDPDNTPANPDTLYTLKVQRGRRYRLRVINGSALAAFRVSIQGHKLTVIAADGVPTQPYEVDEFDILAGQRIDCVVEANQNPETYWINAPLTNVPNKTAQALLVYEGEADSYRPPEGAYNKWNVTDDVLNYYGHQRNQCASRPRTHQARMIGASCHPLGLNKVKRHGRIKRQNVTTTNGTAPIIMDKSQLVPLEHPGAACGSNPADLVLNLTFGLNTTSSAWTIDGIPYRSPNIPTLLKILTDNDTVTASDFARQEHTILLPKDKCIELNITGNSGVNVVHPIHLHGHTFDIVQFGNNPPNYVNPPRRDVVGATDAGVRIQFKTDNPGPWFMHCHIDWHLERGFAMIFAEAPEAIQQGPKRIRVNNEWRELCKKYEELPAGFQ</sequence>
<feature type="domain" description="Plastocyanin-like" evidence="12">
    <location>
        <begin position="29"/>
        <end position="145"/>
    </location>
</feature>
<dbReference type="GO" id="GO:0016491">
    <property type="term" value="F:oxidoreductase activity"/>
    <property type="evidence" value="ECO:0007669"/>
    <property type="project" value="InterPro"/>
</dbReference>
<keyword evidence="4 9" id="KW-0732">Signal</keyword>
<comment type="function">
    <text evidence="1">Lignin degradation and detoxification of lignin-derived products.</text>
</comment>
<dbReference type="SUPFAM" id="SSF49503">
    <property type="entry name" value="Cupredoxins"/>
    <property type="match status" value="3"/>
</dbReference>
<dbReference type="InterPro" id="IPR011707">
    <property type="entry name" value="Cu-oxidase-like_N"/>
</dbReference>
<keyword evidence="6" id="KW-1015">Disulfide bond</keyword>
<dbReference type="AlphaFoldDB" id="A0A8H3GWG6"/>
<evidence type="ECO:0008006" key="15">
    <source>
        <dbReference type="Google" id="ProtNLM"/>
    </source>
</evidence>
<dbReference type="InterPro" id="IPR011706">
    <property type="entry name" value="Cu-oxidase_C"/>
</dbReference>
<comment type="caution">
    <text evidence="13">The sequence shown here is derived from an EMBL/GenBank/DDBJ whole genome shotgun (WGS) entry which is preliminary data.</text>
</comment>
<feature type="domain" description="Plastocyanin-like" evidence="10">
    <location>
        <begin position="197"/>
        <end position="341"/>
    </location>
</feature>
<feature type="chain" id="PRO_5034748248" description="Laccase, multicopper oxidase, benzenediol:oxygen oxidorectuctase" evidence="9">
    <location>
        <begin position="20"/>
        <end position="617"/>
    </location>
</feature>
<dbReference type="Gene3D" id="2.60.40.420">
    <property type="entry name" value="Cupredoxins - blue copper proteins"/>
    <property type="match status" value="3"/>
</dbReference>
<evidence type="ECO:0000256" key="7">
    <source>
        <dbReference type="ARBA" id="ARBA00023180"/>
    </source>
</evidence>
<evidence type="ECO:0000256" key="9">
    <source>
        <dbReference type="SAM" id="SignalP"/>
    </source>
</evidence>
<keyword evidence="5" id="KW-0186">Copper</keyword>